<feature type="chain" id="PRO_5041082141" evidence="1">
    <location>
        <begin position="17"/>
        <end position="133"/>
    </location>
</feature>
<evidence type="ECO:0000259" key="2">
    <source>
        <dbReference type="Pfam" id="PF09044"/>
    </source>
</evidence>
<name>A0A2H3GQS6_GIBZA</name>
<dbReference type="Proteomes" id="UP000746612">
    <property type="component" value="Unassembled WGS sequence"/>
</dbReference>
<dbReference type="GO" id="GO:0005576">
    <property type="term" value="C:extracellular region"/>
    <property type="evidence" value="ECO:0007669"/>
    <property type="project" value="InterPro"/>
</dbReference>
<feature type="domain" description="Killer toxin Kp4" evidence="2">
    <location>
        <begin position="10"/>
        <end position="123"/>
    </location>
</feature>
<accession>A0A2H3GQS6</accession>
<evidence type="ECO:0000313" key="3">
    <source>
        <dbReference type="EMBL" id="AVA07322.1"/>
    </source>
</evidence>
<dbReference type="EMBL" id="CAJPIJ010000261">
    <property type="protein sequence ID" value="CAG2010933.1"/>
    <property type="molecule type" value="Genomic_DNA"/>
</dbReference>
<dbReference type="Pfam" id="PF09044">
    <property type="entry name" value="Kp4"/>
    <property type="match status" value="1"/>
</dbReference>
<evidence type="ECO:0000313" key="6">
    <source>
        <dbReference type="Proteomes" id="UP000746612"/>
    </source>
</evidence>
<reference evidence="5" key="2">
    <citation type="submission" date="2019-04" db="EMBL/GenBank/DDBJ databases">
        <authorList>
            <person name="Melise S."/>
            <person name="Noan J."/>
            <person name="Okalmin O."/>
        </authorList>
    </citation>
    <scope>NUCLEOTIDE SEQUENCE</scope>
    <source>
        <strain evidence="5">FN9</strain>
    </source>
</reference>
<proteinExistence type="evidence at transcript level"/>
<organism evidence="4 6">
    <name type="scientific">Gibberella zeae</name>
    <name type="common">Wheat head blight fungus</name>
    <name type="synonym">Fusarium graminearum</name>
    <dbReference type="NCBI Taxonomy" id="5518"/>
    <lineage>
        <taxon>Eukaryota</taxon>
        <taxon>Fungi</taxon>
        <taxon>Dikarya</taxon>
        <taxon>Ascomycota</taxon>
        <taxon>Pezizomycotina</taxon>
        <taxon>Sordariomycetes</taxon>
        <taxon>Hypocreomycetidae</taxon>
        <taxon>Hypocreales</taxon>
        <taxon>Nectriaceae</taxon>
        <taxon>Fusarium</taxon>
    </lineage>
</organism>
<dbReference type="EMBL" id="KY380110">
    <property type="protein sequence ID" value="AVA07322.1"/>
    <property type="molecule type" value="mRNA"/>
</dbReference>
<dbReference type="Gene3D" id="3.30.430.10">
    <property type="entry name" value="Killer Toxin P4, subunit A"/>
    <property type="match status" value="1"/>
</dbReference>
<gene>
    <name evidence="3" type="primary">Kp4-3</name>
    <name evidence="5" type="ORF">FUG_LOCUS431382</name>
    <name evidence="4" type="ORF">MDCFG202_LOCUS600628</name>
</gene>
<protein>
    <submittedName>
        <fullName evidence="3">Kp4-like toxin protein 3</fullName>
    </submittedName>
</protein>
<reference evidence="4" key="3">
    <citation type="submission" date="2021-03" db="EMBL/GenBank/DDBJ databases">
        <authorList>
            <person name="Alouane T."/>
            <person name="Langin T."/>
            <person name="Bonhomme L."/>
        </authorList>
    </citation>
    <scope>NUCLEOTIDE SEQUENCE</scope>
    <source>
        <strain evidence="4">MDC_Fg202</strain>
    </source>
</reference>
<dbReference type="EMBL" id="CAAKMV010000152">
    <property type="protein sequence ID" value="VIO61250.1"/>
    <property type="molecule type" value="Genomic_DNA"/>
</dbReference>
<evidence type="ECO:0000313" key="4">
    <source>
        <dbReference type="EMBL" id="CAG2010933.1"/>
    </source>
</evidence>
<dbReference type="SMR" id="A0A2H3GQS6"/>
<feature type="signal peptide" evidence="1">
    <location>
        <begin position="1"/>
        <end position="16"/>
    </location>
</feature>
<dbReference type="OMA" id="GNICAFT"/>
<sequence>MHFSTSILIFTSTVAGLGINCRGSGFCDLTFGSSIGDIQDQIGILVADGQGDRHFDTGAQIACTQGNQGSICAFYQSGASGSARDAFGHIQQIIDHGCSLCGSVPTQEGNNVDDGQLTVNYVSDPCCEGNCHC</sequence>
<dbReference type="SUPFAM" id="SSF55221">
    <property type="entry name" value="Yeast killer toxins"/>
    <property type="match status" value="1"/>
</dbReference>
<dbReference type="OrthoDB" id="4177994at2759"/>
<evidence type="ECO:0000313" key="5">
    <source>
        <dbReference type="EMBL" id="VIO61250.1"/>
    </source>
</evidence>
<dbReference type="InterPro" id="IPR015131">
    <property type="entry name" value="Killer_tox_Kp4"/>
</dbReference>
<keyword evidence="1" id="KW-0732">Signal</keyword>
<evidence type="ECO:0000256" key="1">
    <source>
        <dbReference type="SAM" id="SignalP"/>
    </source>
</evidence>
<dbReference type="AlphaFoldDB" id="A0A2H3GQS6"/>
<reference evidence="3" key="1">
    <citation type="submission" date="2016-12" db="EMBL/GenBank/DDBJ databases">
        <title>Candidate effector genes identified in the wheat head blight fungus Fusarium graminearum.</title>
        <authorList>
            <person name="Lu S."/>
        </authorList>
    </citation>
    <scope>NUCLEOTIDE SEQUENCE</scope>
    <source>
        <strain evidence="3">PH-1</strain>
    </source>
</reference>
<dbReference type="InterPro" id="IPR011329">
    <property type="entry name" value="Killer_tox_Kp4/SMK"/>
</dbReference>